<dbReference type="SUPFAM" id="SSF54236">
    <property type="entry name" value="Ubiquitin-like"/>
    <property type="match status" value="1"/>
</dbReference>
<keyword evidence="1" id="KW-0472">Membrane</keyword>
<organism evidence="3 4">
    <name type="scientific">Cuscuta australis</name>
    <dbReference type="NCBI Taxonomy" id="267555"/>
    <lineage>
        <taxon>Eukaryota</taxon>
        <taxon>Viridiplantae</taxon>
        <taxon>Streptophyta</taxon>
        <taxon>Embryophyta</taxon>
        <taxon>Tracheophyta</taxon>
        <taxon>Spermatophyta</taxon>
        <taxon>Magnoliopsida</taxon>
        <taxon>eudicotyledons</taxon>
        <taxon>Gunneridae</taxon>
        <taxon>Pentapetalae</taxon>
        <taxon>asterids</taxon>
        <taxon>lamiids</taxon>
        <taxon>Solanales</taxon>
        <taxon>Convolvulaceae</taxon>
        <taxon>Cuscuteae</taxon>
        <taxon>Cuscuta</taxon>
        <taxon>Cuscuta subgen. Grammica</taxon>
        <taxon>Cuscuta sect. Cleistogrammica</taxon>
    </lineage>
</organism>
<accession>A0A328D2R8</accession>
<dbReference type="Pfam" id="PF13881">
    <property type="entry name" value="Rad60-SLD_2"/>
    <property type="match status" value="1"/>
</dbReference>
<dbReference type="PANTHER" id="PTHR13169">
    <property type="entry name" value="UBIQUITIN-LIKE PROTEIN 3 HCG-1 PROTEIN"/>
    <property type="match status" value="1"/>
</dbReference>
<dbReference type="Gene3D" id="3.10.20.90">
    <property type="entry name" value="Phosphatidylinositol 3-kinase Catalytic Subunit, Chain A, domain 1"/>
    <property type="match status" value="1"/>
</dbReference>
<dbReference type="CDD" id="cd01814">
    <property type="entry name" value="Ubl_MUBs_plant"/>
    <property type="match status" value="1"/>
</dbReference>
<proteinExistence type="predicted"/>
<feature type="transmembrane region" description="Helical" evidence="1">
    <location>
        <begin position="108"/>
        <end position="133"/>
    </location>
</feature>
<dbReference type="Proteomes" id="UP000249390">
    <property type="component" value="Unassembled WGS sequence"/>
</dbReference>
<sequence length="135" mass="15279">MIKIKFRLNDGSDIGPADYEDQLTVESLKEKVIAGWPKGKNIVPKEPSELKLISSGKVLENSKTVGQCKLPFSDDDDVITMHAVVQLAQTKAKSGSFKHIKKLLPNSFSLLINFKLLIWVYVFLRMCLFYSVLYE</sequence>
<evidence type="ECO:0000313" key="4">
    <source>
        <dbReference type="Proteomes" id="UP000249390"/>
    </source>
</evidence>
<dbReference type="InterPro" id="IPR029071">
    <property type="entry name" value="Ubiquitin-like_domsf"/>
</dbReference>
<dbReference type="PANTHER" id="PTHR13169:SF3">
    <property type="entry name" value="MEMBRANE-ANCHORED UBIQUITIN-FOLD PROTEIN 3"/>
    <property type="match status" value="1"/>
</dbReference>
<dbReference type="AlphaFoldDB" id="A0A328D2R8"/>
<dbReference type="InterPro" id="IPR000626">
    <property type="entry name" value="Ubiquitin-like_dom"/>
</dbReference>
<keyword evidence="1" id="KW-1133">Transmembrane helix</keyword>
<dbReference type="InterPro" id="IPR040015">
    <property type="entry name" value="UBL3-like"/>
</dbReference>
<keyword evidence="4" id="KW-1185">Reference proteome</keyword>
<dbReference type="EMBL" id="NQVE01000215">
    <property type="protein sequence ID" value="RAL38173.1"/>
    <property type="molecule type" value="Genomic_DNA"/>
</dbReference>
<name>A0A328D2R8_9ASTE</name>
<evidence type="ECO:0000313" key="3">
    <source>
        <dbReference type="EMBL" id="RAL38173.1"/>
    </source>
</evidence>
<reference evidence="3 4" key="1">
    <citation type="submission" date="2018-06" db="EMBL/GenBank/DDBJ databases">
        <title>The Genome of Cuscuta australis (Dodder) Provides Insight into the Evolution of Plant Parasitism.</title>
        <authorList>
            <person name="Liu H."/>
        </authorList>
    </citation>
    <scope>NUCLEOTIDE SEQUENCE [LARGE SCALE GENOMIC DNA]</scope>
    <source>
        <strain evidence="4">cv. Yunnan</strain>
        <tissue evidence="3">Vines</tissue>
    </source>
</reference>
<protein>
    <recommendedName>
        <fullName evidence="2">Ubiquitin-like domain-containing protein</fullName>
    </recommendedName>
</protein>
<gene>
    <name evidence="3" type="ORF">DM860_000867</name>
</gene>
<evidence type="ECO:0000256" key="1">
    <source>
        <dbReference type="SAM" id="Phobius"/>
    </source>
</evidence>
<evidence type="ECO:0000259" key="2">
    <source>
        <dbReference type="PROSITE" id="PS50053"/>
    </source>
</evidence>
<comment type="caution">
    <text evidence="3">The sequence shown here is derived from an EMBL/GenBank/DDBJ whole genome shotgun (WGS) entry which is preliminary data.</text>
</comment>
<dbReference type="InterPro" id="IPR039540">
    <property type="entry name" value="UBL3-like_ubiquitin_dom"/>
</dbReference>
<feature type="domain" description="Ubiquitin-like" evidence="2">
    <location>
        <begin position="2"/>
        <end position="70"/>
    </location>
</feature>
<dbReference type="PROSITE" id="PS50053">
    <property type="entry name" value="UBIQUITIN_2"/>
    <property type="match status" value="1"/>
</dbReference>
<keyword evidence="1" id="KW-0812">Transmembrane</keyword>